<dbReference type="NCBIfam" id="TIGR01443">
    <property type="entry name" value="intein_Cterm"/>
    <property type="match status" value="1"/>
</dbReference>
<dbReference type="SUPFAM" id="SSF51294">
    <property type="entry name" value="Hedgehog/intein (Hint) domain"/>
    <property type="match status" value="1"/>
</dbReference>
<dbReference type="PANTHER" id="PTHR45866">
    <property type="entry name" value="DNA GYRASE/TOPOISOMERASE SUBUNIT B"/>
    <property type="match status" value="1"/>
</dbReference>
<dbReference type="InterPro" id="IPR013759">
    <property type="entry name" value="Topo_IIA_B_C"/>
</dbReference>
<keyword evidence="10" id="KW-0238">DNA-binding</keyword>
<dbReference type="PROSITE" id="PS50880">
    <property type="entry name" value="TOPRIM"/>
    <property type="match status" value="1"/>
</dbReference>
<dbReference type="Pfam" id="PF02518">
    <property type="entry name" value="HATPase_c"/>
    <property type="match status" value="1"/>
</dbReference>
<keyword evidence="7" id="KW-0067">ATP-binding</keyword>
<keyword evidence="8" id="KW-0460">Magnesium</keyword>
<dbReference type="InterPro" id="IPR003587">
    <property type="entry name" value="Hint_dom_N"/>
</dbReference>
<evidence type="ECO:0000256" key="10">
    <source>
        <dbReference type="ARBA" id="ARBA00023125"/>
    </source>
</evidence>
<keyword evidence="5" id="KW-0479">Metal-binding</keyword>
<dbReference type="InterPro" id="IPR013760">
    <property type="entry name" value="Topo_IIA-like_dom_sf"/>
</dbReference>
<dbReference type="AlphaFoldDB" id="A0A1F6N4H1"/>
<dbReference type="PANTHER" id="PTHR45866:SF1">
    <property type="entry name" value="DNA GYRASE SUBUNIT B, MITOCHONDRIAL"/>
    <property type="match status" value="1"/>
</dbReference>
<dbReference type="FunFam" id="3.40.50.670:FF:000001">
    <property type="entry name" value="DNA topoisomerase 2"/>
    <property type="match status" value="1"/>
</dbReference>
<dbReference type="EMBL" id="MFQH01000001">
    <property type="protein sequence ID" value="OGH78896.1"/>
    <property type="molecule type" value="Genomic_DNA"/>
</dbReference>
<dbReference type="Proteomes" id="UP000177040">
    <property type="component" value="Unassembled WGS sequence"/>
</dbReference>
<dbReference type="InterPro" id="IPR014721">
    <property type="entry name" value="Ribsml_uS5_D2-typ_fold_subgr"/>
</dbReference>
<dbReference type="GO" id="GO:0003918">
    <property type="term" value="F:DNA topoisomerase type II (double strand cut, ATP-hydrolyzing) activity"/>
    <property type="evidence" value="ECO:0007669"/>
    <property type="project" value="UniProtKB-EC"/>
</dbReference>
<evidence type="ECO:0000256" key="11">
    <source>
        <dbReference type="ARBA" id="ARBA00023235"/>
    </source>
</evidence>
<dbReference type="SUPFAM" id="SSF56719">
    <property type="entry name" value="Type II DNA topoisomerase"/>
    <property type="match status" value="2"/>
</dbReference>
<dbReference type="GO" id="GO:0046872">
    <property type="term" value="F:metal ion binding"/>
    <property type="evidence" value="ECO:0007669"/>
    <property type="project" value="UniProtKB-KW"/>
</dbReference>
<comment type="catalytic activity">
    <reaction evidence="1">
        <text>ATP-dependent breakage, passage and rejoining of double-stranded DNA.</text>
        <dbReference type="EC" id="5.6.2.2"/>
    </reaction>
</comment>
<dbReference type="GO" id="GO:0016539">
    <property type="term" value="P:intein-mediated protein splicing"/>
    <property type="evidence" value="ECO:0007669"/>
    <property type="project" value="InterPro"/>
</dbReference>
<dbReference type="Gene3D" id="2.170.16.10">
    <property type="entry name" value="Hedgehog/Intein (Hint) domain"/>
    <property type="match status" value="1"/>
</dbReference>
<dbReference type="CDD" id="cd00081">
    <property type="entry name" value="Hint"/>
    <property type="match status" value="2"/>
</dbReference>
<dbReference type="InterPro" id="IPR018522">
    <property type="entry name" value="TopoIIA_CS"/>
</dbReference>
<dbReference type="PROSITE" id="PS50817">
    <property type="entry name" value="INTEIN_N_TER"/>
    <property type="match status" value="1"/>
</dbReference>
<protein>
    <recommendedName>
        <fullName evidence="4">DNA topoisomerase (ATP-hydrolyzing)</fullName>
        <ecNumber evidence="4">5.6.2.2</ecNumber>
    </recommendedName>
</protein>
<dbReference type="InterPro" id="IPR001241">
    <property type="entry name" value="Topo_IIA"/>
</dbReference>
<dbReference type="NCBIfam" id="TIGR01445">
    <property type="entry name" value="intein_Nterm"/>
    <property type="match status" value="1"/>
</dbReference>
<dbReference type="InterPro" id="IPR006141">
    <property type="entry name" value="Intein_N"/>
</dbReference>
<dbReference type="SMART" id="SM00305">
    <property type="entry name" value="HintC"/>
    <property type="match status" value="1"/>
</dbReference>
<comment type="caution">
    <text evidence="13">The sequence shown here is derived from an EMBL/GenBank/DDBJ whole genome shotgun (WGS) entry which is preliminary data.</text>
</comment>
<organism evidence="13 14">
    <name type="scientific">Candidatus Magasanikbacteria bacterium RIFCSPLOWO2_01_FULL_40_15</name>
    <dbReference type="NCBI Taxonomy" id="1798686"/>
    <lineage>
        <taxon>Bacteria</taxon>
        <taxon>Candidatus Magasanikiibacteriota</taxon>
    </lineage>
</organism>
<feature type="domain" description="Toprim" evidence="12">
    <location>
        <begin position="867"/>
        <end position="981"/>
    </location>
</feature>
<evidence type="ECO:0000256" key="5">
    <source>
        <dbReference type="ARBA" id="ARBA00022723"/>
    </source>
</evidence>
<dbReference type="Gene3D" id="3.30.230.10">
    <property type="match status" value="1"/>
</dbReference>
<name>A0A1F6N4H1_9BACT</name>
<evidence type="ECO:0000256" key="9">
    <source>
        <dbReference type="ARBA" id="ARBA00023029"/>
    </source>
</evidence>
<dbReference type="NCBIfam" id="TIGR01059">
    <property type="entry name" value="gyrB"/>
    <property type="match status" value="1"/>
</dbReference>
<keyword evidence="6" id="KW-0547">Nucleotide-binding</keyword>
<dbReference type="EC" id="5.6.2.2" evidence="4"/>
<dbReference type="InterPro" id="IPR020568">
    <property type="entry name" value="Ribosomal_Su5_D2-typ_SF"/>
</dbReference>
<dbReference type="CDD" id="cd00822">
    <property type="entry name" value="TopoII_Trans_DNA_gyrase"/>
    <property type="match status" value="1"/>
</dbReference>
<proteinExistence type="inferred from homology"/>
<keyword evidence="9" id="KW-0799">Topoisomerase</keyword>
<dbReference type="InterPro" id="IPR030934">
    <property type="entry name" value="Intein_C"/>
</dbReference>
<evidence type="ECO:0000256" key="8">
    <source>
        <dbReference type="ARBA" id="ARBA00022842"/>
    </source>
</evidence>
<dbReference type="Pfam" id="PF14890">
    <property type="entry name" value="Intein_splicing"/>
    <property type="match status" value="1"/>
</dbReference>
<dbReference type="PRINTS" id="PR01159">
    <property type="entry name" value="DNAGYRASEB"/>
</dbReference>
<evidence type="ECO:0000256" key="1">
    <source>
        <dbReference type="ARBA" id="ARBA00000185"/>
    </source>
</evidence>
<dbReference type="Gene3D" id="3.40.50.670">
    <property type="match status" value="2"/>
</dbReference>
<dbReference type="Pfam" id="PF01751">
    <property type="entry name" value="Toprim"/>
    <property type="match status" value="1"/>
</dbReference>
<dbReference type="Pfam" id="PF00204">
    <property type="entry name" value="DNA_gyraseB"/>
    <property type="match status" value="1"/>
</dbReference>
<dbReference type="PRINTS" id="PR00418">
    <property type="entry name" value="TPI2FAMILY"/>
</dbReference>
<reference evidence="13 14" key="1">
    <citation type="journal article" date="2016" name="Nat. Commun.">
        <title>Thousands of microbial genomes shed light on interconnected biogeochemical processes in an aquifer system.</title>
        <authorList>
            <person name="Anantharaman K."/>
            <person name="Brown C.T."/>
            <person name="Hug L.A."/>
            <person name="Sharon I."/>
            <person name="Castelle C.J."/>
            <person name="Probst A.J."/>
            <person name="Thomas B.C."/>
            <person name="Singh A."/>
            <person name="Wilkins M.J."/>
            <person name="Karaoz U."/>
            <person name="Brodie E.L."/>
            <person name="Williams K.H."/>
            <person name="Hubbard S.S."/>
            <person name="Banfield J.F."/>
        </authorList>
    </citation>
    <scope>NUCLEOTIDE SEQUENCE [LARGE SCALE GENOMIC DNA]</scope>
</reference>
<dbReference type="SMART" id="SM00387">
    <property type="entry name" value="HATPase_c"/>
    <property type="match status" value="1"/>
</dbReference>
<dbReference type="SUPFAM" id="SSF55874">
    <property type="entry name" value="ATPase domain of HSP90 chaperone/DNA topoisomerase II/histidine kinase"/>
    <property type="match status" value="1"/>
</dbReference>
<evidence type="ECO:0000256" key="7">
    <source>
        <dbReference type="ARBA" id="ARBA00022840"/>
    </source>
</evidence>
<dbReference type="InterPro" id="IPR011557">
    <property type="entry name" value="GyrB"/>
</dbReference>
<keyword evidence="11" id="KW-0413">Isomerase</keyword>
<dbReference type="Gene3D" id="3.30.565.10">
    <property type="entry name" value="Histidine kinase-like ATPase, C-terminal domain"/>
    <property type="match status" value="1"/>
</dbReference>
<comment type="similarity">
    <text evidence="3">Belongs to the type II topoisomerase GyrB family.</text>
</comment>
<comment type="cofactor">
    <cofactor evidence="2">
        <name>Mg(2+)</name>
        <dbReference type="ChEBI" id="CHEBI:18420"/>
    </cofactor>
</comment>
<accession>A0A1F6N4H1</accession>
<dbReference type="GO" id="GO:0003677">
    <property type="term" value="F:DNA binding"/>
    <property type="evidence" value="ECO:0007669"/>
    <property type="project" value="UniProtKB-KW"/>
</dbReference>
<dbReference type="InterPro" id="IPR036844">
    <property type="entry name" value="Hint_dom_sf"/>
</dbReference>
<evidence type="ECO:0000256" key="4">
    <source>
        <dbReference type="ARBA" id="ARBA00012895"/>
    </source>
</evidence>
<evidence type="ECO:0000256" key="6">
    <source>
        <dbReference type="ARBA" id="ARBA00022741"/>
    </source>
</evidence>
<evidence type="ECO:0000256" key="2">
    <source>
        <dbReference type="ARBA" id="ARBA00001946"/>
    </source>
</evidence>
<dbReference type="PROSITE" id="PS00177">
    <property type="entry name" value="TOPOISOMERASE_II"/>
    <property type="match status" value="1"/>
</dbReference>
<evidence type="ECO:0000313" key="14">
    <source>
        <dbReference type="Proteomes" id="UP000177040"/>
    </source>
</evidence>
<dbReference type="InterPro" id="IPR002288">
    <property type="entry name" value="DNA_gyrase_B_C"/>
</dbReference>
<evidence type="ECO:0000259" key="12">
    <source>
        <dbReference type="PROSITE" id="PS50880"/>
    </source>
</evidence>
<dbReference type="SUPFAM" id="SSF54211">
    <property type="entry name" value="Ribosomal protein S5 domain 2-like"/>
    <property type="match status" value="1"/>
</dbReference>
<dbReference type="SMART" id="SM00433">
    <property type="entry name" value="TOP2c"/>
    <property type="match status" value="1"/>
</dbReference>
<evidence type="ECO:0000256" key="3">
    <source>
        <dbReference type="ARBA" id="ARBA00010708"/>
    </source>
</evidence>
<dbReference type="InterPro" id="IPR003586">
    <property type="entry name" value="Hint_dom_C"/>
</dbReference>
<dbReference type="FunFam" id="3.30.565.10:FF:000002">
    <property type="entry name" value="DNA gyrase subunit B"/>
    <property type="match status" value="1"/>
</dbReference>
<dbReference type="GO" id="GO:0006265">
    <property type="term" value="P:DNA topological change"/>
    <property type="evidence" value="ECO:0007669"/>
    <property type="project" value="InterPro"/>
</dbReference>
<dbReference type="GO" id="GO:0005694">
    <property type="term" value="C:chromosome"/>
    <property type="evidence" value="ECO:0007669"/>
    <property type="project" value="InterPro"/>
</dbReference>
<dbReference type="Pfam" id="PF00986">
    <property type="entry name" value="DNA_gyraseB_C"/>
    <property type="match status" value="1"/>
</dbReference>
<dbReference type="CDD" id="cd16928">
    <property type="entry name" value="HATPase_GyrB-like"/>
    <property type="match status" value="1"/>
</dbReference>
<dbReference type="InterPro" id="IPR013506">
    <property type="entry name" value="Topo_IIA_bsu_dom2"/>
</dbReference>
<sequence>MVSSSNQKDYSAKNITVLEGLEAVRKRPGMYIGSTGATGLHHMIWEIVDNSMDESMAGHCDTITVKLLPDHWVSVSDNGRGIPVDIHPLKKVSALDLVLTTLHAGGKFGGDASGYKVSGGLHGVGASVVNALSTDLKAIIHRDGKIWEQNYKIGKPQGKVKAIGNSKTTGTTIMFHPDASIFETLDFDWKYIIDHVRQQAYLTKGIHLILHDERSAEEKKKDVSALPFNTTYQFYFEGGIASYTKHINKNREIKNETVFYIEKKVDDVLVEIALQYTDDYNESLFAFANNIANPDGGMHVAGFRLALTRTINNYARNKSILKEKDASLTGEDVREGLTAIISVKIPNPQFEGQTKAKLGNPEVKPAVEQVFGDHFAIFLEEHPKDAEAILAKCIIAARARAAAKMARDTVLRKSALEGFTLPGKLADCSSRDASISELFIVEGDSAGGCFSGDTKVALADGRSLSFLELIEEEKLGKQNYCYTILEDGRIGIEKILSPRQTKAKAEVTEITLDSDEKIICTPDHRFMTRDGSYKVVAELTNKDSLMPLYRQISRKGKRITIEGYELVFDPKDNRWIFTHLLSDAYNLQHNAYKKIEKGHRHHVDFNKRNNNPDNVRLISSEEHLTIHRTHIKKTLHRPDVIAKLNILKRTSEYRAKISRTMKKMSPLLSARAKGQWANPVYKKQMGDIFLNFYNSNAGYRQKNNELLNQQQIIYWADTNHRITQAGRVKKFFENHPEQKEVLRHKAKAQWNNENLRIWRAHETHAQWTPEFRQKRKAAYDQVYYATSMKLLSDVYKKEGTIQNYDMTRRNIRQNKNYLKLETLRKRFFADDANRLTEAVKLYNHRIIAIKKISQKIPVYDIEIPNTHNFALASGIFVHNSAKQGRDRNIQAILPLRGKVLNVERARLDKILTNNELKSLIIAMGTNIGEMFDITKLRYNRIVIMTDADVDGAHIRTLLLTLFFRYFPDLIYQGHIFIAQPPLYSAKKGKETTWLYDAEALDKFLQKNNLKAEDIQVAEEETDEIASSETKVTENKKSSGFAIQRYKGLGEMNPEQLWETTMNPANRVIKQVTIEDAERANEIFDILMGSEVAPRKKFIQTHAKNVQNLDV</sequence>
<dbReference type="InterPro" id="IPR003594">
    <property type="entry name" value="HATPase_dom"/>
</dbReference>
<dbReference type="InterPro" id="IPR000565">
    <property type="entry name" value="Topo_IIA_B"/>
</dbReference>
<gene>
    <name evidence="13" type="ORF">A2983_00700</name>
</gene>
<evidence type="ECO:0000313" key="13">
    <source>
        <dbReference type="EMBL" id="OGH78896.1"/>
    </source>
</evidence>
<dbReference type="SMART" id="SM00306">
    <property type="entry name" value="HintN"/>
    <property type="match status" value="1"/>
</dbReference>
<dbReference type="GO" id="GO:0005524">
    <property type="term" value="F:ATP binding"/>
    <property type="evidence" value="ECO:0007669"/>
    <property type="project" value="UniProtKB-KW"/>
</dbReference>
<dbReference type="FunFam" id="3.30.230.10:FF:000005">
    <property type="entry name" value="DNA gyrase subunit B"/>
    <property type="match status" value="1"/>
</dbReference>
<dbReference type="InterPro" id="IPR036890">
    <property type="entry name" value="HATPase_C_sf"/>
</dbReference>
<dbReference type="InterPro" id="IPR006171">
    <property type="entry name" value="TOPRIM_dom"/>
</dbReference>
<dbReference type="PROSITE" id="PS50818">
    <property type="entry name" value="INTEIN_C_TER"/>
    <property type="match status" value="1"/>
</dbReference>